<sequence length="174" mass="19803">MDEQEELSKIRKRIFKLNNSSSSTTDNSYPLNTFTTTSSSLPTKENILTIATCSSDAEELLQAIDLDRISVSSGNDQNNTITLHGVITRGKKHRKMNRQSMNNATKTLVDYKTKFSDLIRGRRRKAIDFTSDFEHSDSTDVLMEVYNFNNELNVENKESDVENEEELPKNGQKS</sequence>
<accession>A0ABD1EAC0</accession>
<dbReference type="AlphaFoldDB" id="A0ABD1EAC0"/>
<protein>
    <submittedName>
        <fullName evidence="2">Uncharacterized protein</fullName>
    </submittedName>
</protein>
<proteinExistence type="predicted"/>
<gene>
    <name evidence="2" type="ORF">ABEB36_012092</name>
</gene>
<dbReference type="EMBL" id="JBDJPC010000009">
    <property type="protein sequence ID" value="KAL1491503.1"/>
    <property type="molecule type" value="Genomic_DNA"/>
</dbReference>
<keyword evidence="3" id="KW-1185">Reference proteome</keyword>
<evidence type="ECO:0000313" key="2">
    <source>
        <dbReference type="EMBL" id="KAL1491503.1"/>
    </source>
</evidence>
<evidence type="ECO:0000256" key="1">
    <source>
        <dbReference type="SAM" id="MobiDB-lite"/>
    </source>
</evidence>
<evidence type="ECO:0000313" key="3">
    <source>
        <dbReference type="Proteomes" id="UP001566132"/>
    </source>
</evidence>
<feature type="region of interest" description="Disordered" evidence="1">
    <location>
        <begin position="153"/>
        <end position="174"/>
    </location>
</feature>
<comment type="caution">
    <text evidence="2">The sequence shown here is derived from an EMBL/GenBank/DDBJ whole genome shotgun (WGS) entry which is preliminary data.</text>
</comment>
<reference evidence="2 3" key="1">
    <citation type="submission" date="2024-05" db="EMBL/GenBank/DDBJ databases">
        <title>Genetic variation in Jamaican populations of the coffee berry borer (Hypothenemus hampei).</title>
        <authorList>
            <person name="Errbii M."/>
            <person name="Myrie A."/>
        </authorList>
    </citation>
    <scope>NUCLEOTIDE SEQUENCE [LARGE SCALE GENOMIC DNA]</scope>
    <source>
        <strain evidence="2">JA-Hopewell-2020-01-JO</strain>
        <tissue evidence="2">Whole body</tissue>
    </source>
</reference>
<organism evidence="2 3">
    <name type="scientific">Hypothenemus hampei</name>
    <name type="common">Coffee berry borer</name>
    <dbReference type="NCBI Taxonomy" id="57062"/>
    <lineage>
        <taxon>Eukaryota</taxon>
        <taxon>Metazoa</taxon>
        <taxon>Ecdysozoa</taxon>
        <taxon>Arthropoda</taxon>
        <taxon>Hexapoda</taxon>
        <taxon>Insecta</taxon>
        <taxon>Pterygota</taxon>
        <taxon>Neoptera</taxon>
        <taxon>Endopterygota</taxon>
        <taxon>Coleoptera</taxon>
        <taxon>Polyphaga</taxon>
        <taxon>Cucujiformia</taxon>
        <taxon>Curculionidae</taxon>
        <taxon>Scolytinae</taxon>
        <taxon>Hypothenemus</taxon>
    </lineage>
</organism>
<name>A0ABD1EAC0_HYPHA</name>
<dbReference type="Proteomes" id="UP001566132">
    <property type="component" value="Unassembled WGS sequence"/>
</dbReference>